<feature type="transmembrane region" description="Helical" evidence="5">
    <location>
        <begin position="432"/>
        <end position="451"/>
    </location>
</feature>
<dbReference type="RefSeq" id="WP_188681272.1">
    <property type="nucleotide sequence ID" value="NZ_BMNY01000002.1"/>
</dbReference>
<dbReference type="PANTHER" id="PTHR42770:SF11">
    <property type="entry name" value="INNER MEMBRANE TRANSPORT PROTEIN YBAT"/>
    <property type="match status" value="1"/>
</dbReference>
<feature type="transmembrane region" description="Helical" evidence="5">
    <location>
        <begin position="100"/>
        <end position="124"/>
    </location>
</feature>
<dbReference type="Gene3D" id="1.20.1740.10">
    <property type="entry name" value="Amino acid/polyamine transporter I"/>
    <property type="match status" value="1"/>
</dbReference>
<protein>
    <submittedName>
        <fullName evidence="7">Amino acid permease</fullName>
    </submittedName>
</protein>
<keyword evidence="4 5" id="KW-0472">Membrane</keyword>
<comment type="subcellular location">
    <subcellularLocation>
        <location evidence="1">Membrane</location>
        <topology evidence="1">Multi-pass membrane protein</topology>
    </subcellularLocation>
</comment>
<proteinExistence type="predicted"/>
<evidence type="ECO:0000256" key="1">
    <source>
        <dbReference type="ARBA" id="ARBA00004141"/>
    </source>
</evidence>
<feature type="transmembrane region" description="Helical" evidence="5">
    <location>
        <begin position="367"/>
        <end position="388"/>
    </location>
</feature>
<organism evidence="7 8">
    <name type="scientific">Thermogymnomonas acidicola</name>
    <dbReference type="NCBI Taxonomy" id="399579"/>
    <lineage>
        <taxon>Archaea</taxon>
        <taxon>Methanobacteriati</taxon>
        <taxon>Thermoplasmatota</taxon>
        <taxon>Thermoplasmata</taxon>
        <taxon>Thermoplasmatales</taxon>
        <taxon>Thermogymnomonas</taxon>
    </lineage>
</organism>
<feature type="transmembrane region" description="Helical" evidence="5">
    <location>
        <begin position="32"/>
        <end position="59"/>
    </location>
</feature>
<feature type="transmembrane region" description="Helical" evidence="5">
    <location>
        <begin position="160"/>
        <end position="182"/>
    </location>
</feature>
<evidence type="ECO:0000313" key="8">
    <source>
        <dbReference type="Proteomes" id="UP000632195"/>
    </source>
</evidence>
<feature type="transmembrane region" description="Helical" evidence="5">
    <location>
        <begin position="237"/>
        <end position="258"/>
    </location>
</feature>
<dbReference type="InterPro" id="IPR050367">
    <property type="entry name" value="APC_superfamily"/>
</dbReference>
<comment type="caution">
    <text evidence="7">The sequence shown here is derived from an EMBL/GenBank/DDBJ whole genome shotgun (WGS) entry which is preliminary data.</text>
</comment>
<feature type="transmembrane region" description="Helical" evidence="5">
    <location>
        <begin position="400"/>
        <end position="420"/>
    </location>
</feature>
<reference evidence="7" key="2">
    <citation type="submission" date="2022-09" db="EMBL/GenBank/DDBJ databases">
        <authorList>
            <person name="Sun Q."/>
            <person name="Ohkuma M."/>
        </authorList>
    </citation>
    <scope>NUCLEOTIDE SEQUENCE</scope>
    <source>
        <strain evidence="7">JCM 13583</strain>
    </source>
</reference>
<evidence type="ECO:0000259" key="6">
    <source>
        <dbReference type="Pfam" id="PF00324"/>
    </source>
</evidence>
<dbReference type="InterPro" id="IPR004841">
    <property type="entry name" value="AA-permease/SLC12A_dom"/>
</dbReference>
<dbReference type="PIRSF" id="PIRSF006060">
    <property type="entry name" value="AA_transporter"/>
    <property type="match status" value="1"/>
</dbReference>
<evidence type="ECO:0000256" key="3">
    <source>
        <dbReference type="ARBA" id="ARBA00022989"/>
    </source>
</evidence>
<name>A0AA37BSL0_9ARCH</name>
<dbReference type="PANTHER" id="PTHR42770">
    <property type="entry name" value="AMINO ACID TRANSPORTER-RELATED"/>
    <property type="match status" value="1"/>
</dbReference>
<dbReference type="GO" id="GO:0022857">
    <property type="term" value="F:transmembrane transporter activity"/>
    <property type="evidence" value="ECO:0007669"/>
    <property type="project" value="InterPro"/>
</dbReference>
<dbReference type="AlphaFoldDB" id="A0AA37BSL0"/>
<feature type="transmembrane region" description="Helical" evidence="5">
    <location>
        <begin position="130"/>
        <end position="153"/>
    </location>
</feature>
<evidence type="ECO:0000313" key="7">
    <source>
        <dbReference type="EMBL" id="GGM75509.1"/>
    </source>
</evidence>
<evidence type="ECO:0000256" key="4">
    <source>
        <dbReference type="ARBA" id="ARBA00023136"/>
    </source>
</evidence>
<keyword evidence="3 5" id="KW-1133">Transmembrane helix</keyword>
<feature type="transmembrane region" description="Helical" evidence="5">
    <location>
        <begin position="278"/>
        <end position="297"/>
    </location>
</feature>
<feature type="domain" description="Amino acid permease/ SLC12A" evidence="6">
    <location>
        <begin position="36"/>
        <end position="446"/>
    </location>
</feature>
<sequence>MAGEQGLRRGVLTLWDAFAQGLGTNGPAAVTALFFVSLAGIVGGSLPLVVTLSFLIYLGMTLITYEWSKEVASAYSWAAYHRKAFNRAGRFLSFYAGTTYYYYYLLGYTGFAVLGLSSFLYVIFPGVAKAYPWLWIPITLAVIAETSALNYLGIKPSMRYVLYTGLAEIAFLIGTSIALLVVNHSSISPVAFTAQPIGNSATTLLVAMVLGIATFGGLNTVVPVAEETRNPKKNVPLALALLATILGLAIILNCYSQTISYGIADMFNYAGLSDPGIIIYAKFLGPAVAAVFAVFIVNSFNSSGVSFETAAVRTSYAFARDGILFPQWMARVNRHGAPGRMVIFNGALAAVIAIVSGIVLGPLTAGVFLIISNSIFSLSNHAIAGIGLTAYHRRKGDLRALVHTVIPVLVAAAIAVAIFYTVYPAPPAPLNYSAWIAGIYLAAIVITYLAYRNRSTAIERVGEFSL</sequence>
<keyword evidence="2 5" id="KW-0812">Transmembrane</keyword>
<feature type="transmembrane region" description="Helical" evidence="5">
    <location>
        <begin position="202"/>
        <end position="225"/>
    </location>
</feature>
<reference evidence="7" key="1">
    <citation type="journal article" date="2014" name="Int. J. Syst. Evol. Microbiol.">
        <title>Complete genome sequence of Corynebacterium casei LMG S-19264T (=DSM 44701T), isolated from a smear-ripened cheese.</title>
        <authorList>
            <consortium name="US DOE Joint Genome Institute (JGI-PGF)"/>
            <person name="Walter F."/>
            <person name="Albersmeier A."/>
            <person name="Kalinowski J."/>
            <person name="Ruckert C."/>
        </authorList>
    </citation>
    <scope>NUCLEOTIDE SEQUENCE</scope>
    <source>
        <strain evidence="7">JCM 13583</strain>
    </source>
</reference>
<accession>A0AA37BSL0</accession>
<dbReference type="Proteomes" id="UP000632195">
    <property type="component" value="Unassembled WGS sequence"/>
</dbReference>
<dbReference type="Pfam" id="PF00324">
    <property type="entry name" value="AA_permease"/>
    <property type="match status" value="1"/>
</dbReference>
<gene>
    <name evidence="7" type="ORF">GCM10007108_11780</name>
</gene>
<evidence type="ECO:0000256" key="5">
    <source>
        <dbReference type="SAM" id="Phobius"/>
    </source>
</evidence>
<dbReference type="EMBL" id="BMNY01000002">
    <property type="protein sequence ID" value="GGM75509.1"/>
    <property type="molecule type" value="Genomic_DNA"/>
</dbReference>
<dbReference type="GO" id="GO:0005886">
    <property type="term" value="C:plasma membrane"/>
    <property type="evidence" value="ECO:0007669"/>
    <property type="project" value="UniProtKB-SubCell"/>
</dbReference>
<feature type="transmembrane region" description="Helical" evidence="5">
    <location>
        <begin position="341"/>
        <end position="361"/>
    </location>
</feature>
<keyword evidence="8" id="KW-1185">Reference proteome</keyword>
<evidence type="ECO:0000256" key="2">
    <source>
        <dbReference type="ARBA" id="ARBA00022692"/>
    </source>
</evidence>